<organism evidence="1 2">
    <name type="scientific">Coemansia javaensis</name>
    <dbReference type="NCBI Taxonomy" id="2761396"/>
    <lineage>
        <taxon>Eukaryota</taxon>
        <taxon>Fungi</taxon>
        <taxon>Fungi incertae sedis</taxon>
        <taxon>Zoopagomycota</taxon>
        <taxon>Kickxellomycotina</taxon>
        <taxon>Kickxellomycetes</taxon>
        <taxon>Kickxellales</taxon>
        <taxon>Kickxellaceae</taxon>
        <taxon>Coemansia</taxon>
    </lineage>
</organism>
<accession>A0A9W8HD15</accession>
<gene>
    <name evidence="1" type="ORF">H4R18_001686</name>
</gene>
<evidence type="ECO:0000313" key="1">
    <source>
        <dbReference type="EMBL" id="KAJ2783477.1"/>
    </source>
</evidence>
<sequence>MNNSDDAPVHVTLVKYESGLGRPGIMAPRVSSTVEITTGGSGGRVVKRSYENGRPGSVQEGDLATDSAATVLALVDRLCALPAQATPGGPDIFGANTAVAVRRGREPVWGYNPGGGGCVVAAPTDDQIQHQLAVTDSHRTAFVDIISHIYRASEASL</sequence>
<comment type="caution">
    <text evidence="1">The sequence shown here is derived from an EMBL/GenBank/DDBJ whole genome shotgun (WGS) entry which is preliminary data.</text>
</comment>
<proteinExistence type="predicted"/>
<dbReference type="EMBL" id="JANBUL010000046">
    <property type="protein sequence ID" value="KAJ2783477.1"/>
    <property type="molecule type" value="Genomic_DNA"/>
</dbReference>
<name>A0A9W8HD15_9FUNG</name>
<dbReference type="AlphaFoldDB" id="A0A9W8HD15"/>
<reference evidence="1" key="1">
    <citation type="submission" date="2022-07" db="EMBL/GenBank/DDBJ databases">
        <title>Phylogenomic reconstructions and comparative analyses of Kickxellomycotina fungi.</title>
        <authorList>
            <person name="Reynolds N.K."/>
            <person name="Stajich J.E."/>
            <person name="Barry K."/>
            <person name="Grigoriev I.V."/>
            <person name="Crous P."/>
            <person name="Smith M.E."/>
        </authorList>
    </citation>
    <scope>NUCLEOTIDE SEQUENCE</scope>
    <source>
        <strain evidence="1">NBRC 105414</strain>
    </source>
</reference>
<protein>
    <submittedName>
        <fullName evidence="1">Uncharacterized protein</fullName>
    </submittedName>
</protein>
<evidence type="ECO:0000313" key="2">
    <source>
        <dbReference type="Proteomes" id="UP001140217"/>
    </source>
</evidence>
<dbReference type="OrthoDB" id="286395at2759"/>
<keyword evidence="2" id="KW-1185">Reference proteome</keyword>
<dbReference type="Proteomes" id="UP001140217">
    <property type="component" value="Unassembled WGS sequence"/>
</dbReference>